<feature type="transmembrane region" description="Helical" evidence="12">
    <location>
        <begin position="98"/>
        <end position="118"/>
    </location>
</feature>
<accession>A0ABZ2LRV3</accession>
<evidence type="ECO:0000256" key="8">
    <source>
        <dbReference type="ARBA" id="ARBA00022958"/>
    </source>
</evidence>
<evidence type="ECO:0000259" key="15">
    <source>
        <dbReference type="Pfam" id="PF22776"/>
    </source>
</evidence>
<evidence type="ECO:0000256" key="1">
    <source>
        <dbReference type="ARBA" id="ARBA00004141"/>
    </source>
</evidence>
<evidence type="ECO:0000256" key="12">
    <source>
        <dbReference type="HAMAP-Rule" id="MF_01522"/>
    </source>
</evidence>
<feature type="domain" description="K+ potassium transporter integral membrane" evidence="14">
    <location>
        <begin position="60"/>
        <end position="515"/>
    </location>
</feature>
<evidence type="ECO:0000256" key="5">
    <source>
        <dbReference type="ARBA" id="ARBA00022538"/>
    </source>
</evidence>
<protein>
    <recommendedName>
        <fullName evidence="12">Probable potassium transport system protein Kup</fullName>
    </recommendedName>
</protein>
<comment type="function">
    <text evidence="12">Transport of potassium into the cell. Likely operates as a K(+):H(+) symporter.</text>
</comment>
<dbReference type="InterPro" id="IPR053951">
    <property type="entry name" value="K_trans_N"/>
</dbReference>
<evidence type="ECO:0000313" key="16">
    <source>
        <dbReference type="EMBL" id="WXB13045.1"/>
    </source>
</evidence>
<dbReference type="Proteomes" id="UP001370348">
    <property type="component" value="Chromosome"/>
</dbReference>
<feature type="transmembrane region" description="Helical" evidence="12">
    <location>
        <begin position="390"/>
        <end position="411"/>
    </location>
</feature>
<feature type="transmembrane region" description="Helical" evidence="12">
    <location>
        <begin position="340"/>
        <end position="364"/>
    </location>
</feature>
<feature type="transmembrane region" description="Helical" evidence="12">
    <location>
        <begin position="221"/>
        <end position="242"/>
    </location>
</feature>
<feature type="transmembrane region" description="Helical" evidence="12">
    <location>
        <begin position="297"/>
        <end position="320"/>
    </location>
</feature>
<dbReference type="PANTHER" id="PTHR30540:SF79">
    <property type="entry name" value="LOW AFFINITY POTASSIUM TRANSPORT SYSTEM PROTEIN KUP"/>
    <property type="match status" value="1"/>
</dbReference>
<evidence type="ECO:0000256" key="3">
    <source>
        <dbReference type="ARBA" id="ARBA00022448"/>
    </source>
</evidence>
<dbReference type="PANTHER" id="PTHR30540">
    <property type="entry name" value="OSMOTIC STRESS POTASSIUM TRANSPORTER"/>
    <property type="match status" value="1"/>
</dbReference>
<feature type="domain" description="K+ potassium transporter C-terminal" evidence="15">
    <location>
        <begin position="527"/>
        <end position="676"/>
    </location>
</feature>
<feature type="compositionally biased region" description="Polar residues" evidence="13">
    <location>
        <begin position="1"/>
        <end position="12"/>
    </location>
</feature>
<evidence type="ECO:0000256" key="2">
    <source>
        <dbReference type="ARBA" id="ARBA00007019"/>
    </source>
</evidence>
<keyword evidence="17" id="KW-1185">Reference proteome</keyword>
<feature type="transmembrane region" description="Helical" evidence="12">
    <location>
        <begin position="191"/>
        <end position="209"/>
    </location>
</feature>
<feature type="transmembrane region" description="Helical" evidence="12">
    <location>
        <begin position="417"/>
        <end position="438"/>
    </location>
</feature>
<dbReference type="EMBL" id="CP089984">
    <property type="protein sequence ID" value="WXB13045.1"/>
    <property type="molecule type" value="Genomic_DNA"/>
</dbReference>
<organism evidence="16 17">
    <name type="scientific">Pendulispora albinea</name>
    <dbReference type="NCBI Taxonomy" id="2741071"/>
    <lineage>
        <taxon>Bacteria</taxon>
        <taxon>Pseudomonadati</taxon>
        <taxon>Myxococcota</taxon>
        <taxon>Myxococcia</taxon>
        <taxon>Myxococcales</taxon>
        <taxon>Sorangiineae</taxon>
        <taxon>Pendulisporaceae</taxon>
        <taxon>Pendulispora</taxon>
    </lineage>
</organism>
<feature type="transmembrane region" description="Helical" evidence="12">
    <location>
        <begin position="476"/>
        <end position="493"/>
    </location>
</feature>
<dbReference type="InterPro" id="IPR023051">
    <property type="entry name" value="Kup"/>
</dbReference>
<reference evidence="16 17" key="1">
    <citation type="submission" date="2021-12" db="EMBL/GenBank/DDBJ databases">
        <title>Discovery of the Pendulisporaceae a myxobacterial family with distinct sporulation behavior and unique specialized metabolism.</title>
        <authorList>
            <person name="Garcia R."/>
            <person name="Popoff A."/>
            <person name="Bader C.D."/>
            <person name="Loehr J."/>
            <person name="Walesch S."/>
            <person name="Walt C."/>
            <person name="Boldt J."/>
            <person name="Bunk B."/>
            <person name="Haeckl F.J.F.P.J."/>
            <person name="Gunesch A.P."/>
            <person name="Birkelbach J."/>
            <person name="Nuebel U."/>
            <person name="Pietschmann T."/>
            <person name="Bach T."/>
            <person name="Mueller R."/>
        </authorList>
    </citation>
    <scope>NUCLEOTIDE SEQUENCE [LARGE SCALE GENOMIC DNA]</scope>
    <source>
        <strain evidence="16 17">MSr11954</strain>
    </source>
</reference>
<feature type="transmembrane region" description="Helical" evidence="12">
    <location>
        <begin position="450"/>
        <end position="470"/>
    </location>
</feature>
<evidence type="ECO:0000256" key="4">
    <source>
        <dbReference type="ARBA" id="ARBA00022475"/>
    </source>
</evidence>
<evidence type="ECO:0000259" key="14">
    <source>
        <dbReference type="Pfam" id="PF02705"/>
    </source>
</evidence>
<evidence type="ECO:0000256" key="11">
    <source>
        <dbReference type="ARBA" id="ARBA00023136"/>
    </source>
</evidence>
<dbReference type="InterPro" id="IPR003855">
    <property type="entry name" value="K+_transporter"/>
</dbReference>
<dbReference type="HAMAP" id="MF_01522">
    <property type="entry name" value="Kup"/>
    <property type="match status" value="1"/>
</dbReference>
<keyword evidence="6 12" id="KW-0812">Transmembrane</keyword>
<comment type="similarity">
    <text evidence="2 12">Belongs to the HAK/KUP transporter (TC 2.A.72) family.</text>
</comment>
<keyword evidence="3 12" id="KW-0813">Transport</keyword>
<feature type="transmembrane region" description="Helical" evidence="12">
    <location>
        <begin position="59"/>
        <end position="78"/>
    </location>
</feature>
<dbReference type="InterPro" id="IPR053952">
    <property type="entry name" value="K_trans_C"/>
</dbReference>
<keyword evidence="7 12" id="KW-0769">Symport</keyword>
<dbReference type="RefSeq" id="WP_394822664.1">
    <property type="nucleotide sequence ID" value="NZ_CP089984.1"/>
</dbReference>
<keyword evidence="11 12" id="KW-0472">Membrane</keyword>
<dbReference type="Pfam" id="PF02705">
    <property type="entry name" value="K_trans"/>
    <property type="match status" value="1"/>
</dbReference>
<evidence type="ECO:0000313" key="17">
    <source>
        <dbReference type="Proteomes" id="UP001370348"/>
    </source>
</evidence>
<keyword evidence="5 12" id="KW-0633">Potassium transport</keyword>
<feature type="region of interest" description="Disordered" evidence="13">
    <location>
        <begin position="1"/>
        <end position="35"/>
    </location>
</feature>
<sequence length="676" mass="73402">MTGSSGSASRPSIGTGLDAAPPSERPPSRPRPASRSIHSLADIGLLDKEHPEKTVSVRALTLAALGVVFGDIGTSPLYTLRECVHAAERGGPPTQEGILGLLSLMFWSLTMVVAVKYLGFIMRADNHGEGGILALLALVPEKLRAPSGHRLGWVAVLVLVGAALLYGDGIITPSISVLSAVEGLELAAHSLKPAVVPITCAILIGLFYIQRRGTADVGRFFGPIMLLWFGTLFVLGVIHIVQNPTVLWALSPIHAVRFFVQHSWHGFLTLGAVVLCVTGGEALYADMGHFGARPIRLAWSLFAMPSLVINYFGQGALVLAHPEALANPFFSQVPSGPLTYALVVLAAMASVIASQAMISGAYSLTHQAVQLGYFPRVTVKHTSHETEGQIYIPQINWGLMVTCLIVVLQFQKSSALAAAYGMAVTGSMTITSIVYYVVVRRTWGWSRWKAVPLLVLFLCFDIPFFSSSILKFFEGGYIPVLIGASIFAVMITWKKGRSLLAEYIVKRSPPMDEFLAGLHQRLFARIPGTAIFMASNSGRVPPILFHHAQRIRVLHDTVILLTVVTEHVPVADEERRLEVQDLGEGFYRVIARCGFMEAPNVPQILLEASSLCGVPIDFSHMTYYVGRETFLASGGGKMGRWSEMLFAFLSRNAQPATRYFGIPHDHVVELGTQIDL</sequence>
<keyword evidence="10 12" id="KW-0406">Ion transport</keyword>
<keyword evidence="4 12" id="KW-1003">Cell membrane</keyword>
<keyword evidence="9 12" id="KW-1133">Transmembrane helix</keyword>
<comment type="subcellular location">
    <subcellularLocation>
        <location evidence="12">Cell membrane</location>
        <topology evidence="12">Multi-pass membrane protein</topology>
    </subcellularLocation>
    <subcellularLocation>
        <location evidence="1">Membrane</location>
        <topology evidence="1">Multi-pass membrane protein</topology>
    </subcellularLocation>
</comment>
<name>A0ABZ2LRV3_9BACT</name>
<feature type="transmembrane region" description="Helical" evidence="12">
    <location>
        <begin position="151"/>
        <end position="171"/>
    </location>
</feature>
<proteinExistence type="inferred from homology"/>
<evidence type="ECO:0000256" key="9">
    <source>
        <dbReference type="ARBA" id="ARBA00022989"/>
    </source>
</evidence>
<evidence type="ECO:0000256" key="6">
    <source>
        <dbReference type="ARBA" id="ARBA00022692"/>
    </source>
</evidence>
<keyword evidence="8 12" id="KW-0630">Potassium</keyword>
<gene>
    <name evidence="12" type="primary">kup</name>
    <name evidence="16" type="ORF">LZC94_34985</name>
</gene>
<evidence type="ECO:0000256" key="13">
    <source>
        <dbReference type="SAM" id="MobiDB-lite"/>
    </source>
</evidence>
<evidence type="ECO:0000256" key="10">
    <source>
        <dbReference type="ARBA" id="ARBA00023065"/>
    </source>
</evidence>
<dbReference type="Pfam" id="PF22776">
    <property type="entry name" value="K_trans_C"/>
    <property type="match status" value="1"/>
</dbReference>
<evidence type="ECO:0000256" key="7">
    <source>
        <dbReference type="ARBA" id="ARBA00022847"/>
    </source>
</evidence>
<comment type="catalytic activity">
    <reaction evidence="12">
        <text>K(+)(in) + H(+)(in) = K(+)(out) + H(+)(out)</text>
        <dbReference type="Rhea" id="RHEA:28490"/>
        <dbReference type="ChEBI" id="CHEBI:15378"/>
        <dbReference type="ChEBI" id="CHEBI:29103"/>
    </reaction>
</comment>
<feature type="transmembrane region" description="Helical" evidence="12">
    <location>
        <begin position="262"/>
        <end position="285"/>
    </location>
</feature>